<keyword evidence="6" id="KW-0472">Membrane</keyword>
<dbReference type="Proteomes" id="UP000318538">
    <property type="component" value="Chromosome"/>
</dbReference>
<dbReference type="PANTHER" id="PTHR20961">
    <property type="entry name" value="GLYCOSYLTRANSFERASE"/>
    <property type="match status" value="1"/>
</dbReference>
<keyword evidence="5" id="KW-1133">Transmembrane helix</keyword>
<keyword evidence="10" id="KW-1185">Reference proteome</keyword>
<gene>
    <name evidence="9" type="ORF">K227x_09510</name>
</gene>
<organism evidence="9 10">
    <name type="scientific">Rubripirellula lacrimiformis</name>
    <dbReference type="NCBI Taxonomy" id="1930273"/>
    <lineage>
        <taxon>Bacteria</taxon>
        <taxon>Pseudomonadati</taxon>
        <taxon>Planctomycetota</taxon>
        <taxon>Planctomycetia</taxon>
        <taxon>Pirellulales</taxon>
        <taxon>Pirellulaceae</taxon>
        <taxon>Rubripirellula</taxon>
    </lineage>
</organism>
<dbReference type="InterPro" id="IPR049625">
    <property type="entry name" value="Glyco_transf_61_cat"/>
</dbReference>
<evidence type="ECO:0000256" key="4">
    <source>
        <dbReference type="ARBA" id="ARBA00022692"/>
    </source>
</evidence>
<dbReference type="GO" id="GO:0016757">
    <property type="term" value="F:glycosyltransferase activity"/>
    <property type="evidence" value="ECO:0007669"/>
    <property type="project" value="UniProtKB-KW"/>
</dbReference>
<dbReference type="InterPro" id="IPR007657">
    <property type="entry name" value="Glycosyltransferase_61"/>
</dbReference>
<keyword evidence="4" id="KW-0812">Transmembrane</keyword>
<name>A0A517N619_9BACT</name>
<evidence type="ECO:0000256" key="6">
    <source>
        <dbReference type="ARBA" id="ARBA00023136"/>
    </source>
</evidence>
<proteinExistence type="predicted"/>
<dbReference type="AlphaFoldDB" id="A0A517N619"/>
<keyword evidence="7" id="KW-0325">Glycoprotein</keyword>
<dbReference type="GO" id="GO:0016020">
    <property type="term" value="C:membrane"/>
    <property type="evidence" value="ECO:0007669"/>
    <property type="project" value="UniProtKB-SubCell"/>
</dbReference>
<dbReference type="KEGG" id="rlc:K227x_09510"/>
<dbReference type="Pfam" id="PF04577">
    <property type="entry name" value="Glyco_transf_61"/>
    <property type="match status" value="1"/>
</dbReference>
<sequence>MIVQTYQGQCVTFPPAVICHPTQNAGLPNYDSNQNPEYRLQLFNEVDVHGRGPILDQNGRALAEAFVNEQHKQQWENKGGPLRLSIERVFQRTERLDERSIWFVDNWSAGYFHWMCDALPRLELALRLYQADELTVVLPHKFGRYPYFLESLSVFGLRDIRLLRRFQRLRCRELVVPGHVARTGHHDPQIMDAMRQRFRSAFGDSSVTTGKRIYISRRDAGRRKVVNESEFMHVLERHGFEVMVAGQMSWADQVRTAMNAEYMISNHGAGLSNMMMMQPSSSVMEIHTDGKPINGCYHNLAGAADIHYYYMFAKPENAAQSMHSGNVIVDPSLLDSAISRMVSA</sequence>
<dbReference type="OrthoDB" id="288504at2"/>
<protein>
    <recommendedName>
        <fullName evidence="8">Glycosyltransferase 61 catalytic domain-containing protein</fullName>
    </recommendedName>
</protein>
<feature type="domain" description="Glycosyltransferase 61 catalytic" evidence="8">
    <location>
        <begin position="111"/>
        <end position="284"/>
    </location>
</feature>
<evidence type="ECO:0000256" key="2">
    <source>
        <dbReference type="ARBA" id="ARBA00022676"/>
    </source>
</evidence>
<dbReference type="EMBL" id="CP036525">
    <property type="protein sequence ID" value="QDT02573.1"/>
    <property type="molecule type" value="Genomic_DNA"/>
</dbReference>
<evidence type="ECO:0000256" key="7">
    <source>
        <dbReference type="ARBA" id="ARBA00023180"/>
    </source>
</evidence>
<evidence type="ECO:0000259" key="8">
    <source>
        <dbReference type="Pfam" id="PF04577"/>
    </source>
</evidence>
<evidence type="ECO:0000313" key="10">
    <source>
        <dbReference type="Proteomes" id="UP000318538"/>
    </source>
</evidence>
<evidence type="ECO:0000256" key="5">
    <source>
        <dbReference type="ARBA" id="ARBA00022989"/>
    </source>
</evidence>
<reference evidence="9 10" key="1">
    <citation type="submission" date="2019-02" db="EMBL/GenBank/DDBJ databases">
        <title>Deep-cultivation of Planctomycetes and their phenomic and genomic characterization uncovers novel biology.</title>
        <authorList>
            <person name="Wiegand S."/>
            <person name="Jogler M."/>
            <person name="Boedeker C."/>
            <person name="Pinto D."/>
            <person name="Vollmers J."/>
            <person name="Rivas-Marin E."/>
            <person name="Kohn T."/>
            <person name="Peeters S.H."/>
            <person name="Heuer A."/>
            <person name="Rast P."/>
            <person name="Oberbeckmann S."/>
            <person name="Bunk B."/>
            <person name="Jeske O."/>
            <person name="Meyerdierks A."/>
            <person name="Storesund J.E."/>
            <person name="Kallscheuer N."/>
            <person name="Luecker S."/>
            <person name="Lage O.M."/>
            <person name="Pohl T."/>
            <person name="Merkel B.J."/>
            <person name="Hornburger P."/>
            <person name="Mueller R.-W."/>
            <person name="Bruemmer F."/>
            <person name="Labrenz M."/>
            <person name="Spormann A.M."/>
            <person name="Op den Camp H."/>
            <person name="Overmann J."/>
            <person name="Amann R."/>
            <person name="Jetten M.S.M."/>
            <person name="Mascher T."/>
            <person name="Medema M.H."/>
            <person name="Devos D.P."/>
            <person name="Kaster A.-K."/>
            <person name="Ovreas L."/>
            <person name="Rohde M."/>
            <person name="Galperin M.Y."/>
            <person name="Jogler C."/>
        </authorList>
    </citation>
    <scope>NUCLEOTIDE SEQUENCE [LARGE SCALE GENOMIC DNA]</scope>
    <source>
        <strain evidence="9 10">K22_7</strain>
    </source>
</reference>
<evidence type="ECO:0000256" key="1">
    <source>
        <dbReference type="ARBA" id="ARBA00004167"/>
    </source>
</evidence>
<dbReference type="PANTHER" id="PTHR20961:SF38">
    <property type="entry name" value="PROTEIN O-LINKED-MANNOSE BETA-1,4-N-ACETYLGLUCOSAMINYLTRANSFERASE 2"/>
    <property type="match status" value="1"/>
</dbReference>
<dbReference type="RefSeq" id="WP_145168272.1">
    <property type="nucleotide sequence ID" value="NZ_CP036525.1"/>
</dbReference>
<keyword evidence="3" id="KW-0808">Transferase</keyword>
<accession>A0A517N619</accession>
<keyword evidence="2" id="KW-0328">Glycosyltransferase</keyword>
<evidence type="ECO:0000256" key="3">
    <source>
        <dbReference type="ARBA" id="ARBA00022679"/>
    </source>
</evidence>
<comment type="subcellular location">
    <subcellularLocation>
        <location evidence="1">Membrane</location>
        <topology evidence="1">Single-pass membrane protein</topology>
    </subcellularLocation>
</comment>
<evidence type="ECO:0000313" key="9">
    <source>
        <dbReference type="EMBL" id="QDT02573.1"/>
    </source>
</evidence>